<keyword evidence="3" id="KW-0482">Metalloprotease</keyword>
<keyword evidence="3" id="KW-0378">Hydrolase</keyword>
<dbReference type="Proteomes" id="UP000565711">
    <property type="component" value="Unassembled WGS sequence"/>
</dbReference>
<feature type="transmembrane region" description="Helical" evidence="1">
    <location>
        <begin position="23"/>
        <end position="43"/>
    </location>
</feature>
<feature type="transmembrane region" description="Helical" evidence="1">
    <location>
        <begin position="242"/>
        <end position="262"/>
    </location>
</feature>
<dbReference type="InterPro" id="IPR003675">
    <property type="entry name" value="Rce1/LyrA-like_dom"/>
</dbReference>
<dbReference type="GO" id="GO:0006508">
    <property type="term" value="P:proteolysis"/>
    <property type="evidence" value="ECO:0007669"/>
    <property type="project" value="UniProtKB-KW"/>
</dbReference>
<organism evidence="3 4">
    <name type="scientific">Nocardia vermiculata</name>
    <dbReference type="NCBI Taxonomy" id="257274"/>
    <lineage>
        <taxon>Bacteria</taxon>
        <taxon>Bacillati</taxon>
        <taxon>Actinomycetota</taxon>
        <taxon>Actinomycetes</taxon>
        <taxon>Mycobacteriales</taxon>
        <taxon>Nocardiaceae</taxon>
        <taxon>Nocardia</taxon>
    </lineage>
</organism>
<dbReference type="EMBL" id="JAAXOP010000001">
    <property type="protein sequence ID" value="NKY48910.1"/>
    <property type="molecule type" value="Genomic_DNA"/>
</dbReference>
<feature type="transmembrane region" description="Helical" evidence="1">
    <location>
        <begin position="55"/>
        <end position="75"/>
    </location>
</feature>
<feature type="transmembrane region" description="Helical" evidence="1">
    <location>
        <begin position="191"/>
        <end position="211"/>
    </location>
</feature>
<evidence type="ECO:0000259" key="2">
    <source>
        <dbReference type="Pfam" id="PF02517"/>
    </source>
</evidence>
<keyword evidence="1" id="KW-0812">Transmembrane</keyword>
<gene>
    <name evidence="3" type="ORF">HGA08_01635</name>
</gene>
<evidence type="ECO:0000256" key="1">
    <source>
        <dbReference type="SAM" id="Phobius"/>
    </source>
</evidence>
<feature type="domain" description="CAAX prenyl protease 2/Lysostaphin resistance protein A-like" evidence="2">
    <location>
        <begin position="133"/>
        <end position="231"/>
    </location>
</feature>
<feature type="transmembrane region" description="Helical" evidence="1">
    <location>
        <begin position="163"/>
        <end position="185"/>
    </location>
</feature>
<dbReference type="Pfam" id="PF02517">
    <property type="entry name" value="Rce1-like"/>
    <property type="match status" value="1"/>
</dbReference>
<keyword evidence="1" id="KW-1133">Transmembrane helix</keyword>
<dbReference type="GO" id="GO:0080120">
    <property type="term" value="P:CAAX-box protein maturation"/>
    <property type="evidence" value="ECO:0007669"/>
    <property type="project" value="UniProtKB-ARBA"/>
</dbReference>
<keyword evidence="3" id="KW-0645">Protease</keyword>
<feature type="transmembrane region" description="Helical" evidence="1">
    <location>
        <begin position="218"/>
        <end position="236"/>
    </location>
</feature>
<dbReference type="AlphaFoldDB" id="A0A846XSQ3"/>
<dbReference type="RefSeq" id="WP_067869777.1">
    <property type="nucleotide sequence ID" value="NZ_JAAXOP010000001.1"/>
</dbReference>
<evidence type="ECO:0000313" key="4">
    <source>
        <dbReference type="Proteomes" id="UP000565711"/>
    </source>
</evidence>
<evidence type="ECO:0000313" key="3">
    <source>
        <dbReference type="EMBL" id="NKY48910.1"/>
    </source>
</evidence>
<keyword evidence="1" id="KW-0472">Membrane</keyword>
<feature type="transmembrane region" description="Helical" evidence="1">
    <location>
        <begin position="95"/>
        <end position="116"/>
    </location>
</feature>
<comment type="caution">
    <text evidence="3">The sequence shown here is derived from an EMBL/GenBank/DDBJ whole genome shotgun (WGS) entry which is preliminary data.</text>
</comment>
<sequence length="267" mass="28141">MDDAASPAKARENRGSSTGGRPLLFLSIVTALSIPFFVIGSVTDTVEIGALQLPVSAMMFVLPVVVAAGMVWQAAGRAGAVAFLRRAVDRPVGPLRWYVLAALVIPVIAVCSHLVARWTGQVGTALPLSLVAAPIVCVVFAFSATCEELGWTAYATDPLQQRFGELATGLGLGGYWALWHLIPLLQAGHPVWWIVGWFWGTVAARVLIVTLHNRTGHGVSAAIVLHTMLNVTSAYTPGLDQAVSTIITGMLTAVAAIVLLLGTRTAQ</sequence>
<reference evidence="3 4" key="1">
    <citation type="submission" date="2020-04" db="EMBL/GenBank/DDBJ databases">
        <title>MicrobeNet Type strains.</title>
        <authorList>
            <person name="Nicholson A.C."/>
        </authorList>
    </citation>
    <scope>NUCLEOTIDE SEQUENCE [LARGE SCALE GENOMIC DNA]</scope>
    <source>
        <strain evidence="3 4">JCM 12354</strain>
    </source>
</reference>
<keyword evidence="4" id="KW-1185">Reference proteome</keyword>
<feature type="transmembrane region" description="Helical" evidence="1">
    <location>
        <begin position="122"/>
        <end position="142"/>
    </location>
</feature>
<accession>A0A846XSQ3</accession>
<proteinExistence type="predicted"/>
<dbReference type="GO" id="GO:0004175">
    <property type="term" value="F:endopeptidase activity"/>
    <property type="evidence" value="ECO:0007669"/>
    <property type="project" value="UniProtKB-ARBA"/>
</dbReference>
<dbReference type="GO" id="GO:0008237">
    <property type="term" value="F:metallopeptidase activity"/>
    <property type="evidence" value="ECO:0007669"/>
    <property type="project" value="UniProtKB-KW"/>
</dbReference>
<protein>
    <submittedName>
        <fullName evidence="3">CPBP family intramembrane metalloprotease</fullName>
    </submittedName>
</protein>
<name>A0A846XSQ3_9NOCA</name>